<feature type="transmembrane region" description="Helical" evidence="1">
    <location>
        <begin position="63"/>
        <end position="80"/>
    </location>
</feature>
<dbReference type="PANTHER" id="PTHR34703:SF1">
    <property type="entry name" value="ANTIPORTER SUBUNIT MNHG2-RELATED"/>
    <property type="match status" value="1"/>
</dbReference>
<evidence type="ECO:0008006" key="3">
    <source>
        <dbReference type="Google" id="ProtNLM"/>
    </source>
</evidence>
<reference evidence="2" key="1">
    <citation type="submission" date="2018-05" db="EMBL/GenBank/DDBJ databases">
        <authorList>
            <person name="Lanie J.A."/>
            <person name="Ng W.-L."/>
            <person name="Kazmierczak K.M."/>
            <person name="Andrzejewski T.M."/>
            <person name="Davidsen T.M."/>
            <person name="Wayne K.J."/>
            <person name="Tettelin H."/>
            <person name="Glass J.I."/>
            <person name="Rusch D."/>
            <person name="Podicherti R."/>
            <person name="Tsui H.-C.T."/>
            <person name="Winkler M.E."/>
        </authorList>
    </citation>
    <scope>NUCLEOTIDE SEQUENCE</scope>
</reference>
<dbReference type="InterPro" id="IPR005133">
    <property type="entry name" value="PhaG_MnhG_YufB"/>
</dbReference>
<feature type="transmembrane region" description="Helical" evidence="1">
    <location>
        <begin position="6"/>
        <end position="27"/>
    </location>
</feature>
<dbReference type="EMBL" id="UINC01117303">
    <property type="protein sequence ID" value="SVC89641.1"/>
    <property type="molecule type" value="Genomic_DNA"/>
</dbReference>
<evidence type="ECO:0000313" key="2">
    <source>
        <dbReference type="EMBL" id="SVC89641.1"/>
    </source>
</evidence>
<gene>
    <name evidence="2" type="ORF">METZ01_LOCUS342495</name>
</gene>
<evidence type="ECO:0000256" key="1">
    <source>
        <dbReference type="SAM" id="Phobius"/>
    </source>
</evidence>
<dbReference type="AlphaFoldDB" id="A0A382QZ87"/>
<dbReference type="PANTHER" id="PTHR34703">
    <property type="entry name" value="ANTIPORTER SUBUNIT MNHG2-RELATED"/>
    <property type="match status" value="1"/>
</dbReference>
<dbReference type="GO" id="GO:0015385">
    <property type="term" value="F:sodium:proton antiporter activity"/>
    <property type="evidence" value="ECO:0007669"/>
    <property type="project" value="TreeGrafter"/>
</dbReference>
<dbReference type="NCBIfam" id="TIGR01300">
    <property type="entry name" value="CPA3_mnhG_phaG"/>
    <property type="match status" value="1"/>
</dbReference>
<keyword evidence="1" id="KW-0812">Transmembrane</keyword>
<organism evidence="2">
    <name type="scientific">marine metagenome</name>
    <dbReference type="NCBI Taxonomy" id="408172"/>
    <lineage>
        <taxon>unclassified sequences</taxon>
        <taxon>metagenomes</taxon>
        <taxon>ecological metagenomes</taxon>
    </lineage>
</organism>
<keyword evidence="1" id="KW-0472">Membrane</keyword>
<proteinExistence type="predicted"/>
<accession>A0A382QZ87</accession>
<keyword evidence="1" id="KW-1133">Transmembrane helix</keyword>
<protein>
    <recommendedName>
        <fullName evidence="3">Sodium:proton antiporter</fullName>
    </recommendedName>
</protein>
<name>A0A382QZ87_9ZZZZ</name>
<sequence>MDFLGYILISSGVVFFLGTTIGLLRFPDFYTRMHAAGKGDTLSTVMILIGCICLNPTQEDGSGLLLALKILLIINFIFIGSPTATHAMMDAGNKAGATPWRKDSK</sequence>
<dbReference type="Pfam" id="PF03334">
    <property type="entry name" value="PhaG_MnhG_YufB"/>
    <property type="match status" value="1"/>
</dbReference>